<dbReference type="PANTHER" id="PTHR32552:SF82">
    <property type="entry name" value="FCUA PROTEIN"/>
    <property type="match status" value="1"/>
</dbReference>
<evidence type="ECO:0000313" key="20">
    <source>
        <dbReference type="EMBL" id="GLK65699.1"/>
    </source>
</evidence>
<organism evidence="20 21">
    <name type="scientific">Paracoccus kondratievae</name>
    <dbReference type="NCBI Taxonomy" id="135740"/>
    <lineage>
        <taxon>Bacteria</taxon>
        <taxon>Pseudomonadati</taxon>
        <taxon>Pseudomonadota</taxon>
        <taxon>Alphaproteobacteria</taxon>
        <taxon>Rhodobacterales</taxon>
        <taxon>Paracoccaceae</taxon>
        <taxon>Paracoccus</taxon>
    </lineage>
</organism>
<feature type="signal peptide" evidence="17">
    <location>
        <begin position="1"/>
        <end position="33"/>
    </location>
</feature>
<evidence type="ECO:0000256" key="12">
    <source>
        <dbReference type="ARBA" id="ARBA00023170"/>
    </source>
</evidence>
<comment type="subcellular location">
    <subcellularLocation>
        <location evidence="1 14">Cell outer membrane</location>
        <topology evidence="1 14">Multi-pass membrane protein</topology>
    </subcellularLocation>
</comment>
<gene>
    <name evidence="20" type="primary">bauA</name>
    <name evidence="20" type="ORF">GCM10017635_31760</name>
</gene>
<dbReference type="PROSITE" id="PS52016">
    <property type="entry name" value="TONB_DEPENDENT_REC_3"/>
    <property type="match status" value="1"/>
</dbReference>
<dbReference type="Gene3D" id="2.170.130.10">
    <property type="entry name" value="TonB-dependent receptor, plug domain"/>
    <property type="match status" value="1"/>
</dbReference>
<dbReference type="PROSITE" id="PS01156">
    <property type="entry name" value="TONB_DEPENDENT_REC_2"/>
    <property type="match status" value="1"/>
</dbReference>
<name>A0AAD3RVH1_9RHOB</name>
<feature type="chain" id="PRO_5042138614" evidence="17">
    <location>
        <begin position="34"/>
        <end position="732"/>
    </location>
</feature>
<feature type="domain" description="TonB-dependent receptor plug" evidence="19">
    <location>
        <begin position="86"/>
        <end position="182"/>
    </location>
</feature>
<keyword evidence="13 14" id="KW-0998">Cell outer membrane</keyword>
<evidence type="ECO:0000256" key="16">
    <source>
        <dbReference type="RuleBase" id="RU003357"/>
    </source>
</evidence>
<evidence type="ECO:0000256" key="3">
    <source>
        <dbReference type="ARBA" id="ARBA00022448"/>
    </source>
</evidence>
<dbReference type="Gene3D" id="2.40.170.20">
    <property type="entry name" value="TonB-dependent receptor, beta-barrel domain"/>
    <property type="match status" value="1"/>
</dbReference>
<accession>A0AAD3RVH1</accession>
<evidence type="ECO:0000256" key="14">
    <source>
        <dbReference type="PROSITE-ProRule" id="PRU01360"/>
    </source>
</evidence>
<evidence type="ECO:0000256" key="11">
    <source>
        <dbReference type="ARBA" id="ARBA00023136"/>
    </source>
</evidence>
<keyword evidence="7 17" id="KW-0732">Signal</keyword>
<dbReference type="InterPro" id="IPR036942">
    <property type="entry name" value="Beta-barrel_TonB_sf"/>
</dbReference>
<evidence type="ECO:0000256" key="13">
    <source>
        <dbReference type="ARBA" id="ARBA00023237"/>
    </source>
</evidence>
<feature type="domain" description="TonB-dependent receptor-like beta-barrel" evidence="18">
    <location>
        <begin position="286"/>
        <end position="703"/>
    </location>
</feature>
<keyword evidence="6 14" id="KW-0812">Transmembrane</keyword>
<keyword evidence="3 14" id="KW-0813">Transport</keyword>
<dbReference type="GO" id="GO:0015344">
    <property type="term" value="F:siderophore uptake transmembrane transporter activity"/>
    <property type="evidence" value="ECO:0007669"/>
    <property type="project" value="TreeGrafter"/>
</dbReference>
<dbReference type="InterPro" id="IPR039426">
    <property type="entry name" value="TonB-dep_rcpt-like"/>
</dbReference>
<dbReference type="SUPFAM" id="SSF56935">
    <property type="entry name" value="Porins"/>
    <property type="match status" value="1"/>
</dbReference>
<feature type="short sequence motif" description="TonB C-terminal box" evidence="15">
    <location>
        <begin position="715"/>
        <end position="732"/>
    </location>
</feature>
<evidence type="ECO:0000259" key="18">
    <source>
        <dbReference type="Pfam" id="PF00593"/>
    </source>
</evidence>
<keyword evidence="9" id="KW-0406">Ion transport</keyword>
<sequence>MIPGETGRARTVARRLWVTTMLAGLALSTAAAAQEAPSGAAEPAEGAAIRLNTIVLRAKGGTAPAYSGGQVAAGSGVGILGNKDFMETPYSTIAYTDEHLRNREAQDIGSAIGGTDPAIYVPNKRNIYETYTIRGFSSSADDVTFAGLVGMAPNMRGTTEFAERVEVLKGPSTFLYGMPPGGSVGGAVALVPKRAGDDPLTRVTTSYSSDSLWGLHADVGRRFGANKEWGLRVNAVTRDGDTAVENQKHGVDMGSVALDWRGERARASLDYYKLREDMKGVNYFGLSAGSDVTTLPKARSGEHSLAAPWSFNTNETETFVLRGEVDLTDDITAWAAYGRRTGGYDALMTSSTLLNNAGDMTVSAIRSRRDGTQESAELGLRGSFITGAVGHDWTITATRFDSANTYKDARLGITSTTNIANPDWGHAPDLSGYDASGPTQIINQKLTSIGVADTMKLFDDRLQLTLGLRHQTVESSNVMISPTGVRTTSASYDSSRTSPALAFVYKATDQLSFYGNYIEGLSPGQDAPANAVNAGETLPPYRTRQIELGGKWDQGAFATTLALFQITKPSAYLDPVTMVYGVYGEQRNRGIELNVFGEVAPGLRLLGGASYTDAKITKASVSENEGRKAAGTPAFMAKLGVEYDVAPVPGLTLTGALNHTGKRYASNDNTLSLPAYTVLDIGARYEAEIGGNPLTVRATIQNVTDKAYWAGGNLAGGYGTPRTFLLSASMDF</sequence>
<evidence type="ECO:0000313" key="21">
    <source>
        <dbReference type="Proteomes" id="UP001143349"/>
    </source>
</evidence>
<dbReference type="Pfam" id="PF00593">
    <property type="entry name" value="TonB_dep_Rec_b-barrel"/>
    <property type="match status" value="1"/>
</dbReference>
<evidence type="ECO:0000256" key="10">
    <source>
        <dbReference type="ARBA" id="ARBA00023077"/>
    </source>
</evidence>
<evidence type="ECO:0000256" key="17">
    <source>
        <dbReference type="SAM" id="SignalP"/>
    </source>
</evidence>
<dbReference type="Pfam" id="PF07715">
    <property type="entry name" value="Plug"/>
    <property type="match status" value="1"/>
</dbReference>
<dbReference type="InterPro" id="IPR010917">
    <property type="entry name" value="TonB_rcpt_CS"/>
</dbReference>
<dbReference type="PANTHER" id="PTHR32552">
    <property type="entry name" value="FERRICHROME IRON RECEPTOR-RELATED"/>
    <property type="match status" value="1"/>
</dbReference>
<keyword evidence="5" id="KW-0410">Iron transport</keyword>
<dbReference type="NCBIfam" id="TIGR01783">
    <property type="entry name" value="TonB-siderophor"/>
    <property type="match status" value="1"/>
</dbReference>
<evidence type="ECO:0000256" key="8">
    <source>
        <dbReference type="ARBA" id="ARBA00023004"/>
    </source>
</evidence>
<dbReference type="CDD" id="cd01347">
    <property type="entry name" value="ligand_gated_channel"/>
    <property type="match status" value="1"/>
</dbReference>
<evidence type="ECO:0000256" key="7">
    <source>
        <dbReference type="ARBA" id="ARBA00022729"/>
    </source>
</evidence>
<protein>
    <submittedName>
        <fullName evidence="20">Ligand-gated channel protein</fullName>
    </submittedName>
</protein>
<dbReference type="InterPro" id="IPR000531">
    <property type="entry name" value="Beta-barrel_TonB"/>
</dbReference>
<evidence type="ECO:0000256" key="9">
    <source>
        <dbReference type="ARBA" id="ARBA00023065"/>
    </source>
</evidence>
<keyword evidence="12" id="KW-0675">Receptor</keyword>
<keyword evidence="21" id="KW-1185">Reference proteome</keyword>
<comment type="similarity">
    <text evidence="2 14 16">Belongs to the TonB-dependent receptor family.</text>
</comment>
<keyword evidence="4 14" id="KW-1134">Transmembrane beta strand</keyword>
<keyword evidence="11 14" id="KW-0472">Membrane</keyword>
<reference evidence="20" key="2">
    <citation type="submission" date="2023-01" db="EMBL/GenBank/DDBJ databases">
        <authorList>
            <person name="Sun Q."/>
            <person name="Evtushenko L."/>
        </authorList>
    </citation>
    <scope>NUCLEOTIDE SEQUENCE</scope>
    <source>
        <strain evidence="20">VKM B-2222</strain>
    </source>
</reference>
<dbReference type="EMBL" id="BSFH01000094">
    <property type="protein sequence ID" value="GLK65699.1"/>
    <property type="molecule type" value="Genomic_DNA"/>
</dbReference>
<dbReference type="InterPro" id="IPR037066">
    <property type="entry name" value="Plug_dom_sf"/>
</dbReference>
<dbReference type="InterPro" id="IPR012910">
    <property type="entry name" value="Plug_dom"/>
</dbReference>
<evidence type="ECO:0000256" key="5">
    <source>
        <dbReference type="ARBA" id="ARBA00022496"/>
    </source>
</evidence>
<evidence type="ECO:0000259" key="19">
    <source>
        <dbReference type="Pfam" id="PF07715"/>
    </source>
</evidence>
<evidence type="ECO:0000256" key="4">
    <source>
        <dbReference type="ARBA" id="ARBA00022452"/>
    </source>
</evidence>
<reference evidence="20" key="1">
    <citation type="journal article" date="2014" name="Int. J. Syst. Evol. Microbiol.">
        <title>Complete genome sequence of Corynebacterium casei LMG S-19264T (=DSM 44701T), isolated from a smear-ripened cheese.</title>
        <authorList>
            <consortium name="US DOE Joint Genome Institute (JGI-PGF)"/>
            <person name="Walter F."/>
            <person name="Albersmeier A."/>
            <person name="Kalinowski J."/>
            <person name="Ruckert C."/>
        </authorList>
    </citation>
    <scope>NUCLEOTIDE SEQUENCE</scope>
    <source>
        <strain evidence="20">VKM B-2222</strain>
    </source>
</reference>
<dbReference type="GO" id="GO:0038023">
    <property type="term" value="F:signaling receptor activity"/>
    <property type="evidence" value="ECO:0007669"/>
    <property type="project" value="InterPro"/>
</dbReference>
<dbReference type="AlphaFoldDB" id="A0AAD3RVH1"/>
<evidence type="ECO:0000256" key="6">
    <source>
        <dbReference type="ARBA" id="ARBA00022692"/>
    </source>
</evidence>
<dbReference type="GO" id="GO:0009279">
    <property type="term" value="C:cell outer membrane"/>
    <property type="evidence" value="ECO:0007669"/>
    <property type="project" value="UniProtKB-SubCell"/>
</dbReference>
<comment type="caution">
    <text evidence="20">The sequence shown here is derived from an EMBL/GenBank/DDBJ whole genome shotgun (WGS) entry which is preliminary data.</text>
</comment>
<dbReference type="Proteomes" id="UP001143349">
    <property type="component" value="Unassembled WGS sequence"/>
</dbReference>
<keyword evidence="10 16" id="KW-0798">TonB box</keyword>
<keyword evidence="8" id="KW-0408">Iron</keyword>
<proteinExistence type="inferred from homology"/>
<evidence type="ECO:0000256" key="1">
    <source>
        <dbReference type="ARBA" id="ARBA00004571"/>
    </source>
</evidence>
<evidence type="ECO:0000256" key="15">
    <source>
        <dbReference type="PROSITE-ProRule" id="PRU10144"/>
    </source>
</evidence>
<dbReference type="GO" id="GO:0015891">
    <property type="term" value="P:siderophore transport"/>
    <property type="evidence" value="ECO:0007669"/>
    <property type="project" value="InterPro"/>
</dbReference>
<dbReference type="InterPro" id="IPR010105">
    <property type="entry name" value="TonB_sidphr_rcpt"/>
</dbReference>
<evidence type="ECO:0000256" key="2">
    <source>
        <dbReference type="ARBA" id="ARBA00009810"/>
    </source>
</evidence>